<accession>A0A0E9V1D5</accession>
<sequence>MNQSPHYTVSTDGRCTGAYL</sequence>
<name>A0A0E9V1D5_ANGAN</name>
<dbReference type="AlphaFoldDB" id="A0A0E9V1D5"/>
<evidence type="ECO:0000313" key="1">
    <source>
        <dbReference type="EMBL" id="JAH71944.1"/>
    </source>
</evidence>
<protein>
    <submittedName>
        <fullName evidence="1">Uncharacterized protein</fullName>
    </submittedName>
</protein>
<proteinExistence type="predicted"/>
<dbReference type="EMBL" id="GBXM01036633">
    <property type="protein sequence ID" value="JAH71944.1"/>
    <property type="molecule type" value="Transcribed_RNA"/>
</dbReference>
<organism evidence="1">
    <name type="scientific">Anguilla anguilla</name>
    <name type="common">European freshwater eel</name>
    <name type="synonym">Muraena anguilla</name>
    <dbReference type="NCBI Taxonomy" id="7936"/>
    <lineage>
        <taxon>Eukaryota</taxon>
        <taxon>Metazoa</taxon>
        <taxon>Chordata</taxon>
        <taxon>Craniata</taxon>
        <taxon>Vertebrata</taxon>
        <taxon>Euteleostomi</taxon>
        <taxon>Actinopterygii</taxon>
        <taxon>Neopterygii</taxon>
        <taxon>Teleostei</taxon>
        <taxon>Anguilliformes</taxon>
        <taxon>Anguillidae</taxon>
        <taxon>Anguilla</taxon>
    </lineage>
</organism>
<reference evidence="1" key="1">
    <citation type="submission" date="2014-11" db="EMBL/GenBank/DDBJ databases">
        <authorList>
            <person name="Amaro Gonzalez C."/>
        </authorList>
    </citation>
    <scope>NUCLEOTIDE SEQUENCE</scope>
</reference>
<reference evidence="1" key="2">
    <citation type="journal article" date="2015" name="Fish Shellfish Immunol.">
        <title>Early steps in the European eel (Anguilla anguilla)-Vibrio vulnificus interaction in the gills: Role of the RtxA13 toxin.</title>
        <authorList>
            <person name="Callol A."/>
            <person name="Pajuelo D."/>
            <person name="Ebbesson L."/>
            <person name="Teles M."/>
            <person name="MacKenzie S."/>
            <person name="Amaro C."/>
        </authorList>
    </citation>
    <scope>NUCLEOTIDE SEQUENCE</scope>
</reference>